<keyword evidence="1" id="KW-0472">Membrane</keyword>
<evidence type="ECO:0000313" key="3">
    <source>
        <dbReference type="Proteomes" id="UP000674938"/>
    </source>
</evidence>
<feature type="transmembrane region" description="Helical" evidence="1">
    <location>
        <begin position="167"/>
        <end position="186"/>
    </location>
</feature>
<feature type="transmembrane region" description="Helical" evidence="1">
    <location>
        <begin position="140"/>
        <end position="161"/>
    </location>
</feature>
<protein>
    <recommendedName>
        <fullName evidence="4">DUF624 domain-containing protein</fullName>
    </recommendedName>
</protein>
<gene>
    <name evidence="2" type="ORF">I6N95_12860</name>
</gene>
<keyword evidence="1" id="KW-0812">Transmembrane</keyword>
<reference evidence="2" key="1">
    <citation type="submission" date="2020-12" db="EMBL/GenBank/DDBJ databases">
        <title>Vagococcus allomyrinae sp. nov. and Enterococcus lavae sp. nov., isolated from the larvae of Allomyrina dichotoma.</title>
        <authorList>
            <person name="Lee S.D."/>
        </authorList>
    </citation>
    <scope>NUCLEOTIDE SEQUENCE</scope>
    <source>
        <strain evidence="2">BWB3-3</strain>
    </source>
</reference>
<sequence>MTWSLKGLNSLSDKILKIVVLNMLAIIELVITLGIFGVGPLMVATVAVSEQELNFVEAVKVQVKSFKENFITINRICLYNILLSVLMVYTLLVIQWSHTTDFNQYRPVLIGMLMINLVMVMVQSFLYERYGIKGKEVRQNMSYLLLFSPWTTLKAVILLFAFSYLGYVLPFLVGTCLVSLYLNFVYHQLNRALAKVKAKKK</sequence>
<organism evidence="2 3">
    <name type="scientific">Vagococcus allomyrinae</name>
    <dbReference type="NCBI Taxonomy" id="2794353"/>
    <lineage>
        <taxon>Bacteria</taxon>
        <taxon>Bacillati</taxon>
        <taxon>Bacillota</taxon>
        <taxon>Bacilli</taxon>
        <taxon>Lactobacillales</taxon>
        <taxon>Enterococcaceae</taxon>
        <taxon>Vagococcus</taxon>
    </lineage>
</organism>
<dbReference type="Proteomes" id="UP000674938">
    <property type="component" value="Unassembled WGS sequence"/>
</dbReference>
<keyword evidence="3" id="KW-1185">Reference proteome</keyword>
<comment type="caution">
    <text evidence="2">The sequence shown here is derived from an EMBL/GenBank/DDBJ whole genome shotgun (WGS) entry which is preliminary data.</text>
</comment>
<feature type="transmembrane region" description="Helical" evidence="1">
    <location>
        <begin position="76"/>
        <end position="96"/>
    </location>
</feature>
<evidence type="ECO:0000313" key="2">
    <source>
        <dbReference type="EMBL" id="MBP1041903.1"/>
    </source>
</evidence>
<dbReference type="EMBL" id="JAEEGA010000008">
    <property type="protein sequence ID" value="MBP1041903.1"/>
    <property type="molecule type" value="Genomic_DNA"/>
</dbReference>
<dbReference type="AlphaFoldDB" id="A0A940PFI7"/>
<keyword evidence="1" id="KW-1133">Transmembrane helix</keyword>
<proteinExistence type="predicted"/>
<evidence type="ECO:0008006" key="4">
    <source>
        <dbReference type="Google" id="ProtNLM"/>
    </source>
</evidence>
<evidence type="ECO:0000256" key="1">
    <source>
        <dbReference type="SAM" id="Phobius"/>
    </source>
</evidence>
<feature type="transmembrane region" description="Helical" evidence="1">
    <location>
        <begin position="20"/>
        <end position="43"/>
    </location>
</feature>
<dbReference type="RefSeq" id="WP_209528584.1">
    <property type="nucleotide sequence ID" value="NZ_JAEEGA010000008.1"/>
</dbReference>
<name>A0A940PFI7_9ENTE</name>
<accession>A0A940PFI7</accession>
<feature type="transmembrane region" description="Helical" evidence="1">
    <location>
        <begin position="108"/>
        <end position="128"/>
    </location>
</feature>